<dbReference type="InterPro" id="IPR011545">
    <property type="entry name" value="DEAD/DEAH_box_helicase_dom"/>
</dbReference>
<feature type="short sequence motif" description="Q motif" evidence="8">
    <location>
        <begin position="89"/>
        <end position="117"/>
    </location>
</feature>
<dbReference type="EMBL" id="MU004191">
    <property type="protein sequence ID" value="KAF2494212.1"/>
    <property type="molecule type" value="Genomic_DNA"/>
</dbReference>
<keyword evidence="3 11" id="KW-0378">Hydrolase</keyword>
<dbReference type="GO" id="GO:0003723">
    <property type="term" value="F:RNA binding"/>
    <property type="evidence" value="ECO:0007669"/>
    <property type="project" value="UniProtKB-KW"/>
</dbReference>
<proteinExistence type="predicted"/>
<dbReference type="EC" id="3.6.4.13" evidence="1"/>
<evidence type="ECO:0000256" key="2">
    <source>
        <dbReference type="ARBA" id="ARBA00022741"/>
    </source>
</evidence>
<accession>A0A6A6QPW0</accession>
<dbReference type="InterPro" id="IPR014001">
    <property type="entry name" value="Helicase_ATP-bd"/>
</dbReference>
<reference evidence="11" key="1">
    <citation type="journal article" date="2020" name="Stud. Mycol.">
        <title>101 Dothideomycetes genomes: a test case for predicting lifestyles and emergence of pathogens.</title>
        <authorList>
            <person name="Haridas S."/>
            <person name="Albert R."/>
            <person name="Binder M."/>
            <person name="Bloem J."/>
            <person name="Labutti K."/>
            <person name="Salamov A."/>
            <person name="Andreopoulos B."/>
            <person name="Baker S."/>
            <person name="Barry K."/>
            <person name="Bills G."/>
            <person name="Bluhm B."/>
            <person name="Cannon C."/>
            <person name="Castanera R."/>
            <person name="Culley D."/>
            <person name="Daum C."/>
            <person name="Ezra D."/>
            <person name="Gonzalez J."/>
            <person name="Henrissat B."/>
            <person name="Kuo A."/>
            <person name="Liang C."/>
            <person name="Lipzen A."/>
            <person name="Lutzoni F."/>
            <person name="Magnuson J."/>
            <person name="Mondo S."/>
            <person name="Nolan M."/>
            <person name="Ohm R."/>
            <person name="Pangilinan J."/>
            <person name="Park H.-J."/>
            <person name="Ramirez L."/>
            <person name="Alfaro M."/>
            <person name="Sun H."/>
            <person name="Tritt A."/>
            <person name="Yoshinaga Y."/>
            <person name="Zwiers L.-H."/>
            <person name="Turgeon B."/>
            <person name="Goodwin S."/>
            <person name="Spatafora J."/>
            <person name="Crous P."/>
            <person name="Grigoriev I."/>
        </authorList>
    </citation>
    <scope>NUCLEOTIDE SEQUENCE</scope>
    <source>
        <strain evidence="11">CBS 269.34</strain>
    </source>
</reference>
<gene>
    <name evidence="11" type="ORF">BU16DRAFT_67613</name>
</gene>
<dbReference type="Proteomes" id="UP000799750">
    <property type="component" value="Unassembled WGS sequence"/>
</dbReference>
<keyword evidence="12" id="KW-1185">Reference proteome</keyword>
<evidence type="ECO:0000313" key="11">
    <source>
        <dbReference type="EMBL" id="KAF2494212.1"/>
    </source>
</evidence>
<keyword evidence="2" id="KW-0547">Nucleotide-binding</keyword>
<evidence type="ECO:0000256" key="1">
    <source>
        <dbReference type="ARBA" id="ARBA00012552"/>
    </source>
</evidence>
<dbReference type="GO" id="GO:0005524">
    <property type="term" value="F:ATP binding"/>
    <property type="evidence" value="ECO:0007669"/>
    <property type="project" value="UniProtKB-KW"/>
</dbReference>
<evidence type="ECO:0000256" key="7">
    <source>
        <dbReference type="ARBA" id="ARBA00047984"/>
    </source>
</evidence>
<feature type="domain" description="DEAD-box RNA helicase Q" evidence="10">
    <location>
        <begin position="89"/>
        <end position="117"/>
    </location>
</feature>
<dbReference type="OrthoDB" id="1191041at2759"/>
<keyword evidence="5" id="KW-0067">ATP-binding</keyword>
<comment type="catalytic activity">
    <reaction evidence="7">
        <text>ATP + H2O = ADP + phosphate + H(+)</text>
        <dbReference type="Rhea" id="RHEA:13065"/>
        <dbReference type="ChEBI" id="CHEBI:15377"/>
        <dbReference type="ChEBI" id="CHEBI:15378"/>
        <dbReference type="ChEBI" id="CHEBI:30616"/>
        <dbReference type="ChEBI" id="CHEBI:43474"/>
        <dbReference type="ChEBI" id="CHEBI:456216"/>
        <dbReference type="EC" id="3.6.4.13"/>
    </reaction>
</comment>
<keyword evidence="6" id="KW-0694">RNA-binding</keyword>
<organism evidence="11 12">
    <name type="scientific">Lophium mytilinum</name>
    <dbReference type="NCBI Taxonomy" id="390894"/>
    <lineage>
        <taxon>Eukaryota</taxon>
        <taxon>Fungi</taxon>
        <taxon>Dikarya</taxon>
        <taxon>Ascomycota</taxon>
        <taxon>Pezizomycotina</taxon>
        <taxon>Dothideomycetes</taxon>
        <taxon>Pleosporomycetidae</taxon>
        <taxon>Mytilinidiales</taxon>
        <taxon>Mytilinidiaceae</taxon>
        <taxon>Lophium</taxon>
    </lineage>
</organism>
<dbReference type="PANTHER" id="PTHR47960">
    <property type="entry name" value="DEAD-BOX ATP-DEPENDENT RNA HELICASE 50"/>
    <property type="match status" value="1"/>
</dbReference>
<evidence type="ECO:0000256" key="9">
    <source>
        <dbReference type="SAM" id="MobiDB-lite"/>
    </source>
</evidence>
<dbReference type="SMART" id="SM00487">
    <property type="entry name" value="DEXDc"/>
    <property type="match status" value="1"/>
</dbReference>
<name>A0A6A6QPW0_9PEZI</name>
<evidence type="ECO:0000313" key="12">
    <source>
        <dbReference type="Proteomes" id="UP000799750"/>
    </source>
</evidence>
<evidence type="ECO:0000259" key="10">
    <source>
        <dbReference type="PROSITE" id="PS51195"/>
    </source>
</evidence>
<feature type="region of interest" description="Disordered" evidence="9">
    <location>
        <begin position="337"/>
        <end position="361"/>
    </location>
</feature>
<evidence type="ECO:0000256" key="4">
    <source>
        <dbReference type="ARBA" id="ARBA00022806"/>
    </source>
</evidence>
<evidence type="ECO:0000256" key="5">
    <source>
        <dbReference type="ARBA" id="ARBA00022840"/>
    </source>
</evidence>
<evidence type="ECO:0000256" key="8">
    <source>
        <dbReference type="PROSITE-ProRule" id="PRU00552"/>
    </source>
</evidence>
<dbReference type="AlphaFoldDB" id="A0A6A6QPW0"/>
<dbReference type="InterPro" id="IPR027417">
    <property type="entry name" value="P-loop_NTPase"/>
</dbReference>
<dbReference type="Gene3D" id="3.40.50.300">
    <property type="entry name" value="P-loop containing nucleotide triphosphate hydrolases"/>
    <property type="match status" value="1"/>
</dbReference>
<dbReference type="SUPFAM" id="SSF52540">
    <property type="entry name" value="P-loop containing nucleoside triphosphate hydrolases"/>
    <property type="match status" value="1"/>
</dbReference>
<protein>
    <recommendedName>
        <fullName evidence="1">RNA helicase</fullName>
        <ecNumber evidence="1">3.6.4.13</ecNumber>
    </recommendedName>
</protein>
<evidence type="ECO:0000256" key="3">
    <source>
        <dbReference type="ARBA" id="ARBA00022801"/>
    </source>
</evidence>
<evidence type="ECO:0000256" key="6">
    <source>
        <dbReference type="ARBA" id="ARBA00022884"/>
    </source>
</evidence>
<dbReference type="InterPro" id="IPR014014">
    <property type="entry name" value="RNA_helicase_DEAD_Q_motif"/>
</dbReference>
<dbReference type="Pfam" id="PF00270">
    <property type="entry name" value="DEAD"/>
    <property type="match status" value="1"/>
</dbReference>
<dbReference type="PROSITE" id="PS51195">
    <property type="entry name" value="Q_MOTIF"/>
    <property type="match status" value="1"/>
</dbReference>
<keyword evidence="4" id="KW-0347">Helicase</keyword>
<dbReference type="GO" id="GO:0016787">
    <property type="term" value="F:hydrolase activity"/>
    <property type="evidence" value="ECO:0007669"/>
    <property type="project" value="UniProtKB-KW"/>
</dbReference>
<dbReference type="GO" id="GO:0003724">
    <property type="term" value="F:RNA helicase activity"/>
    <property type="evidence" value="ECO:0007669"/>
    <property type="project" value="UniProtKB-EC"/>
</dbReference>
<sequence>MELKPWHIRQPLRIGAQLRSQPLFTILNSSVKFRLMEPLEKESPQNINERSGKGHMIRTKCPGCGKLKTEEERIEDGCLRAVTLEDGSKSFADLGLKDELLRGIEAFGLSEPSEIQQLAIPSLLQRDSMHIRHFSKSGKSLALAISALQLIDTTIPFFQVVILVAPHFKLEVLADEMQQLAAFMPDIKTLAISSPPNIRVVAEKMRAGPHHILIASPWKFRYFAETGGPMDSWEIQGLGMDFSKVKYVMFDDITEMAYSSVTGDERYRGFVKTIAENLNTDVNIVTTNCTTESEFEEALSAFRKCPRKVIAARATWYSETLPVYTLREEARRDHLMKGKSPGGYRFGNALPPDVKPEASNC</sequence>